<gene>
    <name evidence="2" type="ORF">GCM10022388_02150</name>
</gene>
<keyword evidence="1" id="KW-0812">Transmembrane</keyword>
<feature type="transmembrane region" description="Helical" evidence="1">
    <location>
        <begin position="62"/>
        <end position="79"/>
    </location>
</feature>
<accession>A0ABP7UDM1</accession>
<sequence>MIALGFNKSYIYKNLLLLFFLLAIIEIVSEFLQNKFWIAISKPILLPLILGLYLIKSRKVSNVYIFALFLNWISNVLFLSEAINYVTTASLLFIISRFFILLKVYKEVKLPTLFPFVIGTIPFIFMFIYLIFLIFDEIIFQVLIITIFHSIGMSFMGGIALGNYIMKNDKTSKLLLVSAIFYTFNILLLGVKFYYLDLPFLKPMSMVFFILGHFSLLNFMILSEKESLVVINQK</sequence>
<keyword evidence="3" id="KW-1185">Reference proteome</keyword>
<dbReference type="Proteomes" id="UP001500426">
    <property type="component" value="Unassembled WGS sequence"/>
</dbReference>
<evidence type="ECO:0000313" key="3">
    <source>
        <dbReference type="Proteomes" id="UP001500426"/>
    </source>
</evidence>
<dbReference type="RefSeq" id="WP_345089393.1">
    <property type="nucleotide sequence ID" value="NZ_BAABCS010000003.1"/>
</dbReference>
<dbReference type="EMBL" id="BAABCS010000003">
    <property type="protein sequence ID" value="GAA4041121.1"/>
    <property type="molecule type" value="Genomic_DNA"/>
</dbReference>
<proteinExistence type="predicted"/>
<organism evidence="2 3">
    <name type="scientific">Flavobacterium chungnamense</name>
    <dbReference type="NCBI Taxonomy" id="706182"/>
    <lineage>
        <taxon>Bacteria</taxon>
        <taxon>Pseudomonadati</taxon>
        <taxon>Bacteroidota</taxon>
        <taxon>Flavobacteriia</taxon>
        <taxon>Flavobacteriales</taxon>
        <taxon>Flavobacteriaceae</taxon>
        <taxon>Flavobacterium</taxon>
    </lineage>
</organism>
<feature type="transmembrane region" description="Helical" evidence="1">
    <location>
        <begin position="174"/>
        <end position="195"/>
    </location>
</feature>
<feature type="transmembrane region" description="Helical" evidence="1">
    <location>
        <begin position="12"/>
        <end position="29"/>
    </location>
</feature>
<name>A0ABP7UDM1_9FLAO</name>
<feature type="transmembrane region" description="Helical" evidence="1">
    <location>
        <begin position="138"/>
        <end position="162"/>
    </location>
</feature>
<keyword evidence="1" id="KW-1133">Transmembrane helix</keyword>
<evidence type="ECO:0008006" key="4">
    <source>
        <dbReference type="Google" id="ProtNLM"/>
    </source>
</evidence>
<feature type="transmembrane region" description="Helical" evidence="1">
    <location>
        <begin position="85"/>
        <end position="105"/>
    </location>
</feature>
<feature type="transmembrane region" description="Helical" evidence="1">
    <location>
        <begin position="112"/>
        <end position="132"/>
    </location>
</feature>
<feature type="transmembrane region" description="Helical" evidence="1">
    <location>
        <begin position="35"/>
        <end position="55"/>
    </location>
</feature>
<protein>
    <recommendedName>
        <fullName evidence="4">YhhN-like protein</fullName>
    </recommendedName>
</protein>
<reference evidence="3" key="1">
    <citation type="journal article" date="2019" name="Int. J. Syst. Evol. Microbiol.">
        <title>The Global Catalogue of Microorganisms (GCM) 10K type strain sequencing project: providing services to taxonomists for standard genome sequencing and annotation.</title>
        <authorList>
            <consortium name="The Broad Institute Genomics Platform"/>
            <consortium name="The Broad Institute Genome Sequencing Center for Infectious Disease"/>
            <person name="Wu L."/>
            <person name="Ma J."/>
        </authorList>
    </citation>
    <scope>NUCLEOTIDE SEQUENCE [LARGE SCALE GENOMIC DNA]</scope>
    <source>
        <strain evidence="3">JCM 17068</strain>
    </source>
</reference>
<comment type="caution">
    <text evidence="2">The sequence shown here is derived from an EMBL/GenBank/DDBJ whole genome shotgun (WGS) entry which is preliminary data.</text>
</comment>
<feature type="transmembrane region" description="Helical" evidence="1">
    <location>
        <begin position="201"/>
        <end position="222"/>
    </location>
</feature>
<keyword evidence="1" id="KW-0472">Membrane</keyword>
<evidence type="ECO:0000313" key="2">
    <source>
        <dbReference type="EMBL" id="GAA4041121.1"/>
    </source>
</evidence>
<evidence type="ECO:0000256" key="1">
    <source>
        <dbReference type="SAM" id="Phobius"/>
    </source>
</evidence>